<organism evidence="1 2">
    <name type="scientific">Chrysodeixis includens</name>
    <name type="common">Soybean looper</name>
    <name type="synonym">Pseudoplusia includens</name>
    <dbReference type="NCBI Taxonomy" id="689277"/>
    <lineage>
        <taxon>Eukaryota</taxon>
        <taxon>Metazoa</taxon>
        <taxon>Ecdysozoa</taxon>
        <taxon>Arthropoda</taxon>
        <taxon>Hexapoda</taxon>
        <taxon>Insecta</taxon>
        <taxon>Pterygota</taxon>
        <taxon>Neoptera</taxon>
        <taxon>Endopterygota</taxon>
        <taxon>Lepidoptera</taxon>
        <taxon>Glossata</taxon>
        <taxon>Ditrysia</taxon>
        <taxon>Noctuoidea</taxon>
        <taxon>Noctuidae</taxon>
        <taxon>Plusiinae</taxon>
        <taxon>Chrysodeixis</taxon>
    </lineage>
</organism>
<gene>
    <name evidence="1" type="ORF">CINC_LOCUS9769</name>
</gene>
<evidence type="ECO:0000313" key="2">
    <source>
        <dbReference type="Proteomes" id="UP001154114"/>
    </source>
</evidence>
<dbReference type="OrthoDB" id="430340at2759"/>
<dbReference type="AlphaFoldDB" id="A0A9N8KQ64"/>
<evidence type="ECO:0000313" key="1">
    <source>
        <dbReference type="EMBL" id="CAD0195818.1"/>
    </source>
</evidence>
<keyword evidence="2" id="KW-1185">Reference proteome</keyword>
<name>A0A9N8KQ64_CHRIL</name>
<accession>A0A9N8KQ64</accession>
<proteinExistence type="predicted"/>
<reference evidence="1" key="1">
    <citation type="submission" date="2021-12" db="EMBL/GenBank/DDBJ databases">
        <authorList>
            <person name="King R."/>
        </authorList>
    </citation>
    <scope>NUCLEOTIDE SEQUENCE</scope>
</reference>
<sequence length="155" mass="16929">MQYSVCSRGIELFAQRTHARCRRLRAALQVTSCAAWCVALAAWAASSSGARAAGPLGPSDRPEAYFNGSSYIRLSRPISLKQLVGLSFRTCVAVWYKNTSTGRQQGVCWINVVIDVCPSETAAITAVVTSQHHACACRPTPRRGTGRDLRRRCNK</sequence>
<dbReference type="Proteomes" id="UP001154114">
    <property type="component" value="Chromosome 3"/>
</dbReference>
<dbReference type="EMBL" id="LR824006">
    <property type="protein sequence ID" value="CAD0195818.1"/>
    <property type="molecule type" value="Genomic_DNA"/>
</dbReference>
<protein>
    <submittedName>
        <fullName evidence="1">Uncharacterized protein</fullName>
    </submittedName>
</protein>